<dbReference type="SUPFAM" id="SSF46894">
    <property type="entry name" value="C-terminal effector domain of the bipartite response regulators"/>
    <property type="match status" value="1"/>
</dbReference>
<dbReference type="CDD" id="cd06170">
    <property type="entry name" value="LuxR_C_like"/>
    <property type="match status" value="1"/>
</dbReference>
<proteinExistence type="predicted"/>
<organism evidence="3 4">
    <name type="scientific">Thalassococcus halodurans</name>
    <dbReference type="NCBI Taxonomy" id="373675"/>
    <lineage>
        <taxon>Bacteria</taxon>
        <taxon>Pseudomonadati</taxon>
        <taxon>Pseudomonadota</taxon>
        <taxon>Alphaproteobacteria</taxon>
        <taxon>Rhodobacterales</taxon>
        <taxon>Roseobacteraceae</taxon>
        <taxon>Thalassococcus</taxon>
    </lineage>
</organism>
<dbReference type="GO" id="GO:0006355">
    <property type="term" value="P:regulation of DNA-templated transcription"/>
    <property type="evidence" value="ECO:0007669"/>
    <property type="project" value="InterPro"/>
</dbReference>
<dbReference type="SMART" id="SM00421">
    <property type="entry name" value="HTH_LUXR"/>
    <property type="match status" value="1"/>
</dbReference>
<dbReference type="Proteomes" id="UP000236752">
    <property type="component" value="Unassembled WGS sequence"/>
</dbReference>
<dbReference type="InterPro" id="IPR016032">
    <property type="entry name" value="Sig_transdc_resp-reg_C-effctor"/>
</dbReference>
<evidence type="ECO:0000313" key="3">
    <source>
        <dbReference type="EMBL" id="SEG48643.1"/>
    </source>
</evidence>
<keyword evidence="4" id="KW-1185">Reference proteome</keyword>
<evidence type="ECO:0000256" key="1">
    <source>
        <dbReference type="SAM" id="MobiDB-lite"/>
    </source>
</evidence>
<dbReference type="PROSITE" id="PS50043">
    <property type="entry name" value="HTH_LUXR_2"/>
    <property type="match status" value="1"/>
</dbReference>
<feature type="domain" description="HTH luxR-type" evidence="2">
    <location>
        <begin position="196"/>
        <end position="261"/>
    </location>
</feature>
<gene>
    <name evidence="3" type="ORF">SAMN04488045_2978</name>
</gene>
<feature type="region of interest" description="Disordered" evidence="1">
    <location>
        <begin position="287"/>
        <end position="306"/>
    </location>
</feature>
<reference evidence="3 4" key="1">
    <citation type="submission" date="2016-10" db="EMBL/GenBank/DDBJ databases">
        <authorList>
            <person name="de Groot N.N."/>
        </authorList>
    </citation>
    <scope>NUCLEOTIDE SEQUENCE [LARGE SCALE GENOMIC DNA]</scope>
    <source>
        <strain evidence="3 4">DSM 26915</strain>
    </source>
</reference>
<name>A0A1H6AIS4_9RHOB</name>
<evidence type="ECO:0000259" key="2">
    <source>
        <dbReference type="PROSITE" id="PS50043"/>
    </source>
</evidence>
<accession>A0A1H6AIS4</accession>
<sequence length="306" mass="33426">MPSPESTFPAWRQPGVTDGHVPELLQTTLRELDLAKTSKEVWATILQLGTTVRLPHVDLVYKAPHQADRAANVWKNYNSDWLDRAFDTLHHCPWTEFRAPLTQGLTPRLAGQQFLDNHTKITAPLVSAYEAAASNGLTSSFVVPVSMHAPPYKGTLSFSGDASRRETLAILRAHGWALQTVALVGFTKLITTQLREFSTGANITEKQCDILRLLGEGLKDREIADCLGVTVSAVRQRMTSMSRNTGLHTRAELAALAMSLGLLGDPTQPREAAAPIGQIELKTAAKRTSGWGIRRPKHSANPSPGN</sequence>
<dbReference type="GO" id="GO:0003677">
    <property type="term" value="F:DNA binding"/>
    <property type="evidence" value="ECO:0007669"/>
    <property type="project" value="InterPro"/>
</dbReference>
<evidence type="ECO:0000313" key="4">
    <source>
        <dbReference type="Proteomes" id="UP000236752"/>
    </source>
</evidence>
<dbReference type="AlphaFoldDB" id="A0A1H6AIS4"/>
<dbReference type="InterPro" id="IPR000792">
    <property type="entry name" value="Tscrpt_reg_LuxR_C"/>
</dbReference>
<dbReference type="EMBL" id="FNUZ01000005">
    <property type="protein sequence ID" value="SEG48643.1"/>
    <property type="molecule type" value="Genomic_DNA"/>
</dbReference>
<dbReference type="InterPro" id="IPR036388">
    <property type="entry name" value="WH-like_DNA-bd_sf"/>
</dbReference>
<protein>
    <submittedName>
        <fullName evidence="3">Regulatory protein, luxR family</fullName>
    </submittedName>
</protein>
<dbReference type="Gene3D" id="1.10.10.10">
    <property type="entry name" value="Winged helix-like DNA-binding domain superfamily/Winged helix DNA-binding domain"/>
    <property type="match status" value="1"/>
</dbReference>